<reference evidence="1 2" key="1">
    <citation type="submission" date="2017-10" db="EMBL/GenBank/DDBJ databases">
        <title>Massilia psychrophilum sp. nov., a novel purple-pigmented bacterium isolated from Tianshan glacier, Xinjiang Municipality, China.</title>
        <authorList>
            <person name="Wang H."/>
        </authorList>
    </citation>
    <scope>NUCLEOTIDE SEQUENCE [LARGE SCALE GENOMIC DNA]</scope>
    <source>
        <strain evidence="1 2">JCM 30813</strain>
    </source>
</reference>
<protein>
    <recommendedName>
        <fullName evidence="3">Lipoprotein</fullName>
    </recommendedName>
</protein>
<organism evidence="1 2">
    <name type="scientific">Massilia psychrophila</name>
    <dbReference type="NCBI Taxonomy" id="1603353"/>
    <lineage>
        <taxon>Bacteria</taxon>
        <taxon>Pseudomonadati</taxon>
        <taxon>Pseudomonadota</taxon>
        <taxon>Betaproteobacteria</taxon>
        <taxon>Burkholderiales</taxon>
        <taxon>Oxalobacteraceae</taxon>
        <taxon>Telluria group</taxon>
        <taxon>Massilia</taxon>
    </lineage>
</organism>
<evidence type="ECO:0000313" key="2">
    <source>
        <dbReference type="Proteomes" id="UP000228593"/>
    </source>
</evidence>
<keyword evidence="2" id="KW-1185">Reference proteome</keyword>
<evidence type="ECO:0008006" key="3">
    <source>
        <dbReference type="Google" id="ProtNLM"/>
    </source>
</evidence>
<evidence type="ECO:0000313" key="1">
    <source>
        <dbReference type="EMBL" id="PIL39168.1"/>
    </source>
</evidence>
<accession>A0A2G8T0C8</accession>
<dbReference type="PROSITE" id="PS51257">
    <property type="entry name" value="PROKAR_LIPOPROTEIN"/>
    <property type="match status" value="1"/>
</dbReference>
<gene>
    <name evidence="1" type="ORF">CR103_13830</name>
</gene>
<dbReference type="Proteomes" id="UP000228593">
    <property type="component" value="Unassembled WGS sequence"/>
</dbReference>
<dbReference type="AlphaFoldDB" id="A0A2G8T0C8"/>
<proteinExistence type="predicted"/>
<dbReference type="RefSeq" id="WP_099916576.1">
    <property type="nucleotide sequence ID" value="NZ_BMHS01000018.1"/>
</dbReference>
<comment type="caution">
    <text evidence="1">The sequence shown here is derived from an EMBL/GenBank/DDBJ whole genome shotgun (WGS) entry which is preliminary data.</text>
</comment>
<dbReference type="EMBL" id="PDOB01000022">
    <property type="protein sequence ID" value="PIL39168.1"/>
    <property type="molecule type" value="Genomic_DNA"/>
</dbReference>
<sequence>MRQLLIVAASAFLLAGCTTPQERAARKQADMDRIVAEYGPACVRLGYQANSDPWRNCVLQLSTKDDILRYGSSNFYGGFGRSHWGGGGMWGPAW</sequence>
<dbReference type="OrthoDB" id="9181538at2"/>
<name>A0A2G8T0C8_9BURK</name>